<dbReference type="Pfam" id="PF07369">
    <property type="entry name" value="DUF1488"/>
    <property type="match status" value="1"/>
</dbReference>
<dbReference type="OrthoDB" id="9105893at2"/>
<sequence length="90" mass="10246">MNVADLAAEVSPDGRAIVFWLSDHQREVECAITRETLEECFWLPASADSARMLKTFADGRQRIVAVAERRMRARPDRTIQLTIGDFPGRR</sequence>
<dbReference type="InterPro" id="IPR009962">
    <property type="entry name" value="DUF1488"/>
</dbReference>
<dbReference type="AlphaFoldDB" id="A0A1A9N032"/>
<reference evidence="3 4" key="1">
    <citation type="submission" date="2016-04" db="EMBL/GenBank/DDBJ databases">
        <title>Reclassification of Paraburkholderia panaciterrae (Farh et al. 2015) Dobritsa &amp; Samadpour 2016 as a later homotypic synonym of Paraburkholderia ginsengiterrae (Farh et al. 2015) Dobritsa &amp; Samadpour 2016.</title>
        <authorList>
            <person name="Dobritsa A.P."/>
            <person name="Kutumbaka K."/>
            <person name="Samadpour M."/>
        </authorList>
    </citation>
    <scope>NUCLEOTIDE SEQUENCE [LARGE SCALE GENOMIC DNA]</scope>
    <source>
        <strain evidence="1 4">DCY85</strain>
        <strain evidence="2 3">DCY85-1</strain>
    </source>
</reference>
<gene>
    <name evidence="2" type="ORF">A6V36_36710</name>
    <name evidence="1" type="ORF">A6V37_36525</name>
</gene>
<keyword evidence="3" id="KW-1185">Reference proteome</keyword>
<proteinExistence type="predicted"/>
<dbReference type="InterPro" id="IPR036692">
    <property type="entry name" value="Shew3726-like_sf"/>
</dbReference>
<organism evidence="1 4">
    <name type="scientific">Paraburkholderia ginsengiterrae</name>
    <dbReference type="NCBI Taxonomy" id="1462993"/>
    <lineage>
        <taxon>Bacteria</taxon>
        <taxon>Pseudomonadati</taxon>
        <taxon>Pseudomonadota</taxon>
        <taxon>Betaproteobacteria</taxon>
        <taxon>Burkholderiales</taxon>
        <taxon>Burkholderiaceae</taxon>
        <taxon>Paraburkholderia</taxon>
    </lineage>
</organism>
<dbReference type="Proteomes" id="UP000077961">
    <property type="component" value="Unassembled WGS sequence"/>
</dbReference>
<dbReference type="Proteomes" id="UP000078116">
    <property type="component" value="Unassembled WGS sequence"/>
</dbReference>
<evidence type="ECO:0000313" key="4">
    <source>
        <dbReference type="Proteomes" id="UP000078116"/>
    </source>
</evidence>
<name>A0A1A9N032_9BURK</name>
<accession>A0A1A9N032</accession>
<evidence type="ECO:0000313" key="3">
    <source>
        <dbReference type="Proteomes" id="UP000077961"/>
    </source>
</evidence>
<dbReference type="EMBL" id="LXJZ01000208">
    <property type="protein sequence ID" value="OAJ54109.1"/>
    <property type="molecule type" value="Genomic_DNA"/>
</dbReference>
<evidence type="ECO:0000313" key="1">
    <source>
        <dbReference type="EMBL" id="OAJ52838.1"/>
    </source>
</evidence>
<dbReference type="SUPFAM" id="SSF160272">
    <property type="entry name" value="Shew3726-like"/>
    <property type="match status" value="1"/>
</dbReference>
<protein>
    <recommendedName>
        <fullName evidence="5">DUF1488 domain-containing protein</fullName>
    </recommendedName>
</protein>
<evidence type="ECO:0008006" key="5">
    <source>
        <dbReference type="Google" id="ProtNLM"/>
    </source>
</evidence>
<evidence type="ECO:0000313" key="2">
    <source>
        <dbReference type="EMBL" id="OAJ54109.1"/>
    </source>
</evidence>
<comment type="caution">
    <text evidence="1">The sequence shown here is derived from an EMBL/GenBank/DDBJ whole genome shotgun (WGS) entry which is preliminary data.</text>
</comment>
<dbReference type="RefSeq" id="WP_064270978.1">
    <property type="nucleotide sequence ID" value="NZ_LXJZ01000208.1"/>
</dbReference>
<dbReference type="EMBL" id="LXKA01000369">
    <property type="protein sequence ID" value="OAJ52838.1"/>
    <property type="molecule type" value="Genomic_DNA"/>
</dbReference>